<feature type="signal peptide" evidence="1">
    <location>
        <begin position="1"/>
        <end position="19"/>
    </location>
</feature>
<accession>A0A0V1FGD0</accession>
<dbReference type="AlphaFoldDB" id="A0A0V1FGD0"/>
<keyword evidence="1" id="KW-0732">Signal</keyword>
<evidence type="ECO:0000313" key="2">
    <source>
        <dbReference type="EMBL" id="KRY84949.1"/>
    </source>
</evidence>
<evidence type="ECO:0000313" key="3">
    <source>
        <dbReference type="Proteomes" id="UP000054995"/>
    </source>
</evidence>
<reference evidence="2 3" key="1">
    <citation type="submission" date="2015-01" db="EMBL/GenBank/DDBJ databases">
        <title>Evolution of Trichinella species and genotypes.</title>
        <authorList>
            <person name="Korhonen P.K."/>
            <person name="Edoardo P."/>
            <person name="Giuseppe L.R."/>
            <person name="Gasser R.B."/>
        </authorList>
    </citation>
    <scope>NUCLEOTIDE SEQUENCE [LARGE SCALE GENOMIC DNA]</scope>
    <source>
        <strain evidence="2">ISS470</strain>
    </source>
</reference>
<keyword evidence="3" id="KW-1185">Reference proteome</keyword>
<evidence type="ECO:0000256" key="1">
    <source>
        <dbReference type="SAM" id="SignalP"/>
    </source>
</evidence>
<dbReference type="Proteomes" id="UP000054995">
    <property type="component" value="Unassembled WGS sequence"/>
</dbReference>
<evidence type="ECO:0008006" key="4">
    <source>
        <dbReference type="Google" id="ProtNLM"/>
    </source>
</evidence>
<comment type="caution">
    <text evidence="2">The sequence shown here is derived from an EMBL/GenBank/DDBJ whole genome shotgun (WGS) entry which is preliminary data.</text>
</comment>
<gene>
    <name evidence="2" type="ORF">T4D_6272</name>
</gene>
<proteinExistence type="predicted"/>
<name>A0A0V1FGD0_TRIPS</name>
<dbReference type="EMBL" id="JYDT01000102">
    <property type="protein sequence ID" value="KRY84949.1"/>
    <property type="molecule type" value="Genomic_DNA"/>
</dbReference>
<organism evidence="2 3">
    <name type="scientific">Trichinella pseudospiralis</name>
    <name type="common">Parasitic roundworm</name>
    <dbReference type="NCBI Taxonomy" id="6337"/>
    <lineage>
        <taxon>Eukaryota</taxon>
        <taxon>Metazoa</taxon>
        <taxon>Ecdysozoa</taxon>
        <taxon>Nematoda</taxon>
        <taxon>Enoplea</taxon>
        <taxon>Dorylaimia</taxon>
        <taxon>Trichinellida</taxon>
        <taxon>Trichinellidae</taxon>
        <taxon>Trichinella</taxon>
    </lineage>
</organism>
<protein>
    <recommendedName>
        <fullName evidence="4">Secreted protein</fullName>
    </recommendedName>
</protein>
<feature type="chain" id="PRO_5006877961" description="Secreted protein" evidence="1">
    <location>
        <begin position="20"/>
        <end position="203"/>
    </location>
</feature>
<sequence>MRFLFDGIFLFFESLCCFSIRCQLAESCVVGVASLLRLEFAFVAVQFTEIEVLSGTTGNEHKSADVKLQQADAEHNLPFVLGTGPHNGTDDMGQQQTDERSVKFCPRADYPCQRRGHQYGTADETRNNRCPQCGAGCDQPDRPAAAFACQKAAREQQGSKTEKADRVEEFHHHSTTEFGLLNYAVCDVANHQTSQKLSKERQR</sequence>